<accession>E9HX44</accession>
<proteinExistence type="predicted"/>
<keyword evidence="1" id="KW-0812">Transmembrane</keyword>
<evidence type="ECO:0000313" key="2">
    <source>
        <dbReference type="EMBL" id="EFX63191.1"/>
    </source>
</evidence>
<dbReference type="PROSITE" id="PS51257">
    <property type="entry name" value="PROKAR_LIPOPROTEIN"/>
    <property type="match status" value="1"/>
</dbReference>
<evidence type="ECO:0000313" key="3">
    <source>
        <dbReference type="EMBL" id="EFX63686.1"/>
    </source>
</evidence>
<keyword evidence="1" id="KW-0472">Membrane</keyword>
<protein>
    <submittedName>
        <fullName evidence="3">Uncharacterized protein</fullName>
    </submittedName>
</protein>
<dbReference type="AlphaFoldDB" id="E9HX44"/>
<sequence>MSKGKRILFFLQTTGSASCVTLSSFATSVTSATSVKLSNMQAIIMAIEFISVYLLFDVELNSHR</sequence>
<dbReference type="EMBL" id="GL732994">
    <property type="protein sequence ID" value="EFX63686.1"/>
    <property type="molecule type" value="Genomic_DNA"/>
</dbReference>
<gene>
    <name evidence="3" type="ORF">DAPPUDRAFT_267923</name>
    <name evidence="2" type="ORF">DAPPUDRAFT_268908</name>
</gene>
<evidence type="ECO:0000313" key="4">
    <source>
        <dbReference type="Proteomes" id="UP000000305"/>
    </source>
</evidence>
<dbReference type="KEGG" id="dpx:DAPPUDRAFT_267923"/>
<keyword evidence="1" id="KW-1133">Transmembrane helix</keyword>
<feature type="transmembrane region" description="Helical" evidence="1">
    <location>
        <begin position="42"/>
        <end position="60"/>
    </location>
</feature>
<reference evidence="3 4" key="1">
    <citation type="journal article" date="2011" name="Science">
        <title>The ecoresponsive genome of Daphnia pulex.</title>
        <authorList>
            <person name="Colbourne J.K."/>
            <person name="Pfrender M.E."/>
            <person name="Gilbert D."/>
            <person name="Thomas W.K."/>
            <person name="Tucker A."/>
            <person name="Oakley T.H."/>
            <person name="Tokishita S."/>
            <person name="Aerts A."/>
            <person name="Arnold G.J."/>
            <person name="Basu M.K."/>
            <person name="Bauer D.J."/>
            <person name="Caceres C.E."/>
            <person name="Carmel L."/>
            <person name="Casola C."/>
            <person name="Choi J.H."/>
            <person name="Detter J.C."/>
            <person name="Dong Q."/>
            <person name="Dusheyko S."/>
            <person name="Eads B.D."/>
            <person name="Frohlich T."/>
            <person name="Geiler-Samerotte K.A."/>
            <person name="Gerlach D."/>
            <person name="Hatcher P."/>
            <person name="Jogdeo S."/>
            <person name="Krijgsveld J."/>
            <person name="Kriventseva E.V."/>
            <person name="Kultz D."/>
            <person name="Laforsch C."/>
            <person name="Lindquist E."/>
            <person name="Lopez J."/>
            <person name="Manak J.R."/>
            <person name="Muller J."/>
            <person name="Pangilinan J."/>
            <person name="Patwardhan R.P."/>
            <person name="Pitluck S."/>
            <person name="Pritham E.J."/>
            <person name="Rechtsteiner A."/>
            <person name="Rho M."/>
            <person name="Rogozin I.B."/>
            <person name="Sakarya O."/>
            <person name="Salamov A."/>
            <person name="Schaack S."/>
            <person name="Shapiro H."/>
            <person name="Shiga Y."/>
            <person name="Skalitzky C."/>
            <person name="Smith Z."/>
            <person name="Souvorov A."/>
            <person name="Sung W."/>
            <person name="Tang Z."/>
            <person name="Tsuchiya D."/>
            <person name="Tu H."/>
            <person name="Vos H."/>
            <person name="Wang M."/>
            <person name="Wolf Y.I."/>
            <person name="Yamagata H."/>
            <person name="Yamada T."/>
            <person name="Ye Y."/>
            <person name="Shaw J.R."/>
            <person name="Andrews J."/>
            <person name="Crease T.J."/>
            <person name="Tang H."/>
            <person name="Lucas S.M."/>
            <person name="Robertson H.M."/>
            <person name="Bork P."/>
            <person name="Koonin E.V."/>
            <person name="Zdobnov E.M."/>
            <person name="Grigoriev I.V."/>
            <person name="Lynch M."/>
            <person name="Boore J.L."/>
        </authorList>
    </citation>
    <scope>NUCLEOTIDE SEQUENCE [LARGE SCALE GENOMIC DNA]</scope>
</reference>
<dbReference type="EMBL" id="GL733170">
    <property type="protein sequence ID" value="EFX63191.1"/>
    <property type="molecule type" value="Genomic_DNA"/>
</dbReference>
<dbReference type="HOGENOM" id="CLU_2869853_0_0_1"/>
<name>E9HX44_DAPPU</name>
<organism evidence="3 4">
    <name type="scientific">Daphnia pulex</name>
    <name type="common">Water flea</name>
    <dbReference type="NCBI Taxonomy" id="6669"/>
    <lineage>
        <taxon>Eukaryota</taxon>
        <taxon>Metazoa</taxon>
        <taxon>Ecdysozoa</taxon>
        <taxon>Arthropoda</taxon>
        <taxon>Crustacea</taxon>
        <taxon>Branchiopoda</taxon>
        <taxon>Diplostraca</taxon>
        <taxon>Cladocera</taxon>
        <taxon>Anomopoda</taxon>
        <taxon>Daphniidae</taxon>
        <taxon>Daphnia</taxon>
    </lineage>
</organism>
<evidence type="ECO:0000256" key="1">
    <source>
        <dbReference type="SAM" id="Phobius"/>
    </source>
</evidence>
<keyword evidence="4" id="KW-1185">Reference proteome</keyword>
<dbReference type="KEGG" id="dpx:DAPPUDRAFT_268908"/>
<dbReference type="Proteomes" id="UP000000305">
    <property type="component" value="Unassembled WGS sequence"/>
</dbReference>